<feature type="compositionally biased region" description="Acidic residues" evidence="11">
    <location>
        <begin position="546"/>
        <end position="561"/>
    </location>
</feature>
<keyword evidence="7 10" id="KW-0175">Coiled coil</keyword>
<evidence type="ECO:0000256" key="3">
    <source>
        <dbReference type="ARBA" id="ARBA00022475"/>
    </source>
</evidence>
<keyword evidence="14" id="KW-1185">Reference proteome</keyword>
<keyword evidence="6 12" id="KW-1133">Transmembrane helix</keyword>
<dbReference type="InterPro" id="IPR055282">
    <property type="entry name" value="PPI1-4"/>
</dbReference>
<organism evidence="13 14">
    <name type="scientific">Lupinus angustifolius</name>
    <name type="common">Narrow-leaved blue lupine</name>
    <dbReference type="NCBI Taxonomy" id="3871"/>
    <lineage>
        <taxon>Eukaryota</taxon>
        <taxon>Viridiplantae</taxon>
        <taxon>Streptophyta</taxon>
        <taxon>Embryophyta</taxon>
        <taxon>Tracheophyta</taxon>
        <taxon>Spermatophyta</taxon>
        <taxon>Magnoliopsida</taxon>
        <taxon>eudicotyledons</taxon>
        <taxon>Gunneridae</taxon>
        <taxon>Pentapetalae</taxon>
        <taxon>rosids</taxon>
        <taxon>fabids</taxon>
        <taxon>Fabales</taxon>
        <taxon>Fabaceae</taxon>
        <taxon>Papilionoideae</taxon>
        <taxon>50 kb inversion clade</taxon>
        <taxon>genistoids sensu lato</taxon>
        <taxon>core genistoids</taxon>
        <taxon>Genisteae</taxon>
        <taxon>Lupinus</taxon>
    </lineage>
</organism>
<evidence type="ECO:0000256" key="6">
    <source>
        <dbReference type="ARBA" id="ARBA00022989"/>
    </source>
</evidence>
<evidence type="ECO:0000256" key="9">
    <source>
        <dbReference type="ARBA" id="ARBA00038080"/>
    </source>
</evidence>
<keyword evidence="8 12" id="KW-0472">Membrane</keyword>
<sequence>MALEVVGFEMVQGPVENGAEGGKSVLHEKDNGQVEQPLGGGEPIKFGSHGDESAKGDGNNVSDANVPKDAVEEWPAPKQIHSFYFVRCRPYDDPDTKSKVDYLEKELNKKSQARFQVTERLKAKRSERSELISQIKSLRGDRRQYQSTVNEKLKVIEPLQQALGKLRTANNAGQGGLCSSEEELNDVIYSLQYRIQHESIPLSEEKQLIREIKQLEGTREKVIANAAMRAKLQESVGKKEAIQDQVKKLFRVLTLIVMQQMGGDLSGVMKEKHAVAAKIKKIDEELQIIDKDIQALQDELNAITEKKDKDFESIQQLRKQRDEGNGYFYQSRQLLNKAKELAAKKDVNALEEFAQAEIEKFLSLWNSDKTFRNDYEKRILTSLDMRQLSRDGRIRNPDEKPLVEVPKPAEAVVLTKTTPKQPKEEPKPSPPVTLPTPVVEKESKNKGRDSKSKPDSKDLAEADEFEFENPHKEIPIKKPELDPAKLKEIKREEEIAKQKLALERKKKLAEKAAIKAAQRAQKEAEKKLKDREKKAKKKTSGTETVPDAEEPEEAVVEPEVDDNIEPVVPVKEKVPKAGIRSRSRAVGTAPIQKAILKRKKSNNYWVWAAAAAPLVLILLVLGYTQLF</sequence>
<feature type="region of interest" description="Disordered" evidence="11">
    <location>
        <begin position="14"/>
        <end position="65"/>
    </location>
</feature>
<feature type="compositionally biased region" description="Basic and acidic residues" evidence="11">
    <location>
        <begin position="468"/>
        <end position="483"/>
    </location>
</feature>
<evidence type="ECO:0000256" key="1">
    <source>
        <dbReference type="ARBA" id="ARBA00004162"/>
    </source>
</evidence>
<dbReference type="Gramene" id="OIW11540">
    <property type="protein sequence ID" value="OIW11540"/>
    <property type="gene ID" value="TanjilG_26906"/>
</dbReference>
<evidence type="ECO:0000256" key="7">
    <source>
        <dbReference type="ARBA" id="ARBA00023054"/>
    </source>
</evidence>
<comment type="similarity">
    <text evidence="9">Belongs to the plant Proton pump-interactor protein family.</text>
</comment>
<dbReference type="AlphaFoldDB" id="A0A4P1RIE6"/>
<gene>
    <name evidence="13" type="ORF">TanjilG_26906</name>
</gene>
<name>A0A4P1RIE6_LUPAN</name>
<reference evidence="13" key="1">
    <citation type="journal article" date="2017" name="Plant Biotechnol. J.">
        <title>A comprehensive draft genome sequence for lupin (Lupinus angustifolius), an emerging health food: insights into plant-microbe interactions and legume evolution.</title>
        <authorList>
            <person name="Hane J.K."/>
            <person name="Ming Y."/>
            <person name="Kamphuis L.G."/>
            <person name="Nelson M.N."/>
            <person name="Garg G."/>
            <person name="Atkins C.A."/>
            <person name="Bayer P.E."/>
            <person name="Bravo A."/>
            <person name="Bringans S."/>
            <person name="Cannon S."/>
            <person name="Edwards D."/>
            <person name="Foley R."/>
            <person name="Gao L.L."/>
            <person name="Harrison M.J."/>
            <person name="Huang W."/>
            <person name="Hurgobin B."/>
            <person name="Li S."/>
            <person name="Liu C.W."/>
            <person name="McGrath A."/>
            <person name="Morahan G."/>
            <person name="Murray J."/>
            <person name="Weller J."/>
            <person name="Jian J."/>
            <person name="Singh K.B."/>
        </authorList>
    </citation>
    <scope>NUCLEOTIDE SEQUENCE [LARGE SCALE GENOMIC DNA]</scope>
    <source>
        <tissue evidence="13">Whole plant</tissue>
    </source>
</reference>
<evidence type="ECO:0000313" key="14">
    <source>
        <dbReference type="Proteomes" id="UP000188354"/>
    </source>
</evidence>
<evidence type="ECO:0000256" key="10">
    <source>
        <dbReference type="SAM" id="Coils"/>
    </source>
</evidence>
<feature type="compositionally biased region" description="Basic and acidic residues" evidence="11">
    <location>
        <begin position="439"/>
        <end position="460"/>
    </location>
</feature>
<feature type="coiled-coil region" evidence="10">
    <location>
        <begin position="279"/>
        <end position="306"/>
    </location>
</feature>
<keyword evidence="3" id="KW-1003">Cell membrane</keyword>
<dbReference type="PANTHER" id="PTHR32219:SF2">
    <property type="entry name" value="PROTON PUMP-INTERACTOR 1"/>
    <property type="match status" value="1"/>
</dbReference>
<feature type="compositionally biased region" description="Basic and acidic residues" evidence="11">
    <location>
        <begin position="391"/>
        <end position="402"/>
    </location>
</feature>
<dbReference type="EMBL" id="CM007365">
    <property type="protein sequence ID" value="OIW11540.1"/>
    <property type="molecule type" value="Genomic_DNA"/>
</dbReference>
<feature type="compositionally biased region" description="Basic and acidic residues" evidence="11">
    <location>
        <begin position="520"/>
        <end position="533"/>
    </location>
</feature>
<feature type="transmembrane region" description="Helical" evidence="12">
    <location>
        <begin position="604"/>
        <end position="624"/>
    </location>
</feature>
<dbReference type="STRING" id="3871.A0A4P1RIE6"/>
<proteinExistence type="inferred from homology"/>
<accession>A0A4P1RIE6</accession>
<evidence type="ECO:0000256" key="4">
    <source>
        <dbReference type="ARBA" id="ARBA00022692"/>
    </source>
</evidence>
<dbReference type="GO" id="GO:0005886">
    <property type="term" value="C:plasma membrane"/>
    <property type="evidence" value="ECO:0007669"/>
    <property type="project" value="UniProtKB-SubCell"/>
</dbReference>
<evidence type="ECO:0000256" key="2">
    <source>
        <dbReference type="ARBA" id="ARBA00004389"/>
    </source>
</evidence>
<evidence type="ECO:0000313" key="13">
    <source>
        <dbReference type="EMBL" id="OIW11540.1"/>
    </source>
</evidence>
<evidence type="ECO:0000256" key="12">
    <source>
        <dbReference type="SAM" id="Phobius"/>
    </source>
</evidence>
<feature type="region of interest" description="Disordered" evidence="11">
    <location>
        <begin position="506"/>
        <end position="561"/>
    </location>
</feature>
<feature type="region of interest" description="Disordered" evidence="11">
    <location>
        <begin position="391"/>
        <end position="483"/>
    </location>
</feature>
<evidence type="ECO:0000256" key="11">
    <source>
        <dbReference type="SAM" id="MobiDB-lite"/>
    </source>
</evidence>
<evidence type="ECO:0000256" key="5">
    <source>
        <dbReference type="ARBA" id="ARBA00022824"/>
    </source>
</evidence>
<protein>
    <recommendedName>
        <fullName evidence="15">Proton pump-interactor 1</fullName>
    </recommendedName>
</protein>
<keyword evidence="4 12" id="KW-0812">Transmembrane</keyword>
<dbReference type="PANTHER" id="PTHR32219">
    <property type="entry name" value="RNA-BINDING PROTEIN YLMH-RELATED"/>
    <property type="match status" value="1"/>
</dbReference>
<comment type="subcellular location">
    <subcellularLocation>
        <location evidence="1">Cell membrane</location>
        <topology evidence="1">Single-pass membrane protein</topology>
    </subcellularLocation>
    <subcellularLocation>
        <location evidence="2">Endoplasmic reticulum membrane</location>
        <topology evidence="2">Single-pass membrane protein</topology>
    </subcellularLocation>
</comment>
<keyword evidence="5" id="KW-0256">Endoplasmic reticulum</keyword>
<evidence type="ECO:0008006" key="15">
    <source>
        <dbReference type="Google" id="ProtNLM"/>
    </source>
</evidence>
<dbReference type="GO" id="GO:0005789">
    <property type="term" value="C:endoplasmic reticulum membrane"/>
    <property type="evidence" value="ECO:0007669"/>
    <property type="project" value="UniProtKB-SubCell"/>
</dbReference>
<evidence type="ECO:0000256" key="8">
    <source>
        <dbReference type="ARBA" id="ARBA00023136"/>
    </source>
</evidence>
<dbReference type="Proteomes" id="UP000188354">
    <property type="component" value="Chromosome LG05"/>
</dbReference>